<dbReference type="RefSeq" id="WP_106089159.1">
    <property type="nucleotide sequence ID" value="NZ_PVNL01000044.1"/>
</dbReference>
<organism evidence="1 2">
    <name type="scientific">Enhygromyxa salina</name>
    <dbReference type="NCBI Taxonomy" id="215803"/>
    <lineage>
        <taxon>Bacteria</taxon>
        <taxon>Pseudomonadati</taxon>
        <taxon>Myxococcota</taxon>
        <taxon>Polyangia</taxon>
        <taxon>Nannocystales</taxon>
        <taxon>Nannocystaceae</taxon>
        <taxon>Enhygromyxa</taxon>
    </lineage>
</organism>
<evidence type="ECO:0000313" key="2">
    <source>
        <dbReference type="Proteomes" id="UP000238823"/>
    </source>
</evidence>
<proteinExistence type="predicted"/>
<gene>
    <name evidence="1" type="ORF">ENSA7_21530</name>
</gene>
<comment type="caution">
    <text evidence="1">The sequence shown here is derived from an EMBL/GenBank/DDBJ whole genome shotgun (WGS) entry which is preliminary data.</text>
</comment>
<name>A0A2S9YSU4_9BACT</name>
<reference evidence="1 2" key="1">
    <citation type="submission" date="2018-03" db="EMBL/GenBank/DDBJ databases">
        <title>Draft Genome Sequences of the Obligatory Marine Myxobacteria Enhygromyxa salina SWB007.</title>
        <authorList>
            <person name="Poehlein A."/>
            <person name="Moghaddam J.A."/>
            <person name="Harms H."/>
            <person name="Alanjari M."/>
            <person name="Koenig G.M."/>
            <person name="Daniel R."/>
            <person name="Schaeberle T.F."/>
        </authorList>
    </citation>
    <scope>NUCLEOTIDE SEQUENCE [LARGE SCALE GENOMIC DNA]</scope>
    <source>
        <strain evidence="1 2">SWB007</strain>
    </source>
</reference>
<accession>A0A2S9YSU4</accession>
<dbReference type="Proteomes" id="UP000238823">
    <property type="component" value="Unassembled WGS sequence"/>
</dbReference>
<evidence type="ECO:0000313" key="1">
    <source>
        <dbReference type="EMBL" id="PRQ08181.1"/>
    </source>
</evidence>
<dbReference type="EMBL" id="PVNL01000044">
    <property type="protein sequence ID" value="PRQ08181.1"/>
    <property type="molecule type" value="Genomic_DNA"/>
</dbReference>
<sequence>MTDSNPTPSFVDAIVRDPHHPPRLSTLVGYPGQAAAPGQRRIYLDIDLSEHVDYRVEDVVHERPVDGELGLPARVIWLEEGALITHSSDHGALSQRLPIGSFHDAALVAEVEPDPGVWLDLDPRLQALALTAAAEMHTAAAVGLGFAQAPPPMSTPEAQARPPGGIGTRTCGATFFTCATSKARGCTTNCATRTGTCLVTESLACKPLPPSQRCVTQTQLCKLPTGNCRYTMTLLCR</sequence>
<dbReference type="AlphaFoldDB" id="A0A2S9YSU4"/>
<protein>
    <submittedName>
        <fullName evidence="1">Uncharacterized protein</fullName>
    </submittedName>
</protein>